<accession>A0A1J4KXE6</accession>
<gene>
    <name evidence="2" type="ORF">TRFO_13668</name>
</gene>
<evidence type="ECO:0000256" key="1">
    <source>
        <dbReference type="SAM" id="Coils"/>
    </source>
</evidence>
<dbReference type="RefSeq" id="XP_068368986.1">
    <property type="nucleotide sequence ID" value="XM_068497381.1"/>
</dbReference>
<dbReference type="EMBL" id="MLAK01000176">
    <property type="protein sequence ID" value="OHT15850.1"/>
    <property type="molecule type" value="Genomic_DNA"/>
</dbReference>
<dbReference type="VEuPathDB" id="TrichDB:TRFO_13668"/>
<comment type="caution">
    <text evidence="2">The sequence shown here is derived from an EMBL/GenBank/DDBJ whole genome shotgun (WGS) entry which is preliminary data.</text>
</comment>
<proteinExistence type="predicted"/>
<keyword evidence="3" id="KW-1185">Reference proteome</keyword>
<name>A0A1J4KXE6_9EUKA</name>
<evidence type="ECO:0000313" key="2">
    <source>
        <dbReference type="EMBL" id="OHT15850.1"/>
    </source>
</evidence>
<feature type="coiled-coil region" evidence="1">
    <location>
        <begin position="8"/>
        <end position="93"/>
    </location>
</feature>
<dbReference type="GeneID" id="94832085"/>
<organism evidence="2 3">
    <name type="scientific">Tritrichomonas foetus</name>
    <dbReference type="NCBI Taxonomy" id="1144522"/>
    <lineage>
        <taxon>Eukaryota</taxon>
        <taxon>Metamonada</taxon>
        <taxon>Parabasalia</taxon>
        <taxon>Tritrichomonadida</taxon>
        <taxon>Tritrichomonadidae</taxon>
        <taxon>Tritrichomonas</taxon>
    </lineage>
</organism>
<keyword evidence="1" id="KW-0175">Coiled coil</keyword>
<dbReference type="AlphaFoldDB" id="A0A1J4KXE6"/>
<sequence>MIDETITTAQLKKLLESANDEIKKLEDERTSFQDHIKTEILKINDLIKKQESQIAKKALNEASKELEPLQEKIDLLTEKQDHYQLEIISLKEELVSIQSKTSEISTLVNCEQQEDNNNSPILGESNSIVDDLTKEIKAIKDDINNLKENNNSTSEVPQDNDRYLREYASLKKKVKKLKNMIEALNKSEVINDGNDADQEPIKETVPKLFVDLPTISSIQLVFRKQIPETL</sequence>
<evidence type="ECO:0000313" key="3">
    <source>
        <dbReference type="Proteomes" id="UP000179807"/>
    </source>
</evidence>
<protein>
    <submittedName>
        <fullName evidence="2">Uncharacterized protein</fullName>
    </submittedName>
</protein>
<feature type="coiled-coil region" evidence="1">
    <location>
        <begin position="129"/>
        <end position="187"/>
    </location>
</feature>
<dbReference type="Proteomes" id="UP000179807">
    <property type="component" value="Unassembled WGS sequence"/>
</dbReference>
<reference evidence="2" key="1">
    <citation type="submission" date="2016-10" db="EMBL/GenBank/DDBJ databases">
        <authorList>
            <person name="Benchimol M."/>
            <person name="Almeida L.G."/>
            <person name="Vasconcelos A.T."/>
            <person name="Perreira-Neves A."/>
            <person name="Rosa I.A."/>
            <person name="Tasca T."/>
            <person name="Bogo M.R."/>
            <person name="de Souza W."/>
        </authorList>
    </citation>
    <scope>NUCLEOTIDE SEQUENCE [LARGE SCALE GENOMIC DNA]</scope>
    <source>
        <strain evidence="2">K</strain>
    </source>
</reference>